<sequence>HLTAVAGKVRVDSLVEFGKPGYQTALALTAVAAERALILVKDQLLVDSNPADNGGKTHKIVQTLNEVTNKMSHTGTAFSSGNWETDTWHTWTVSRLYPMNASKRFSSSQKTI</sequence>
<dbReference type="OrthoDB" id="2755811at2759"/>
<protein>
    <submittedName>
        <fullName evidence="1">Uncharacterized protein</fullName>
    </submittedName>
</protein>
<evidence type="ECO:0000313" key="1">
    <source>
        <dbReference type="EMBL" id="KAG1793044.1"/>
    </source>
</evidence>
<organism evidence="1 2">
    <name type="scientific">Suillus subaureus</name>
    <dbReference type="NCBI Taxonomy" id="48587"/>
    <lineage>
        <taxon>Eukaryota</taxon>
        <taxon>Fungi</taxon>
        <taxon>Dikarya</taxon>
        <taxon>Basidiomycota</taxon>
        <taxon>Agaricomycotina</taxon>
        <taxon>Agaricomycetes</taxon>
        <taxon>Agaricomycetidae</taxon>
        <taxon>Boletales</taxon>
        <taxon>Suillineae</taxon>
        <taxon>Suillaceae</taxon>
        <taxon>Suillus</taxon>
    </lineage>
</organism>
<feature type="non-terminal residue" evidence="1">
    <location>
        <position position="112"/>
    </location>
</feature>
<gene>
    <name evidence="1" type="ORF">BJ212DRAFT_1307214</name>
</gene>
<reference evidence="1" key="1">
    <citation type="journal article" date="2020" name="New Phytol.">
        <title>Comparative genomics reveals dynamic genome evolution in host specialist ectomycorrhizal fungi.</title>
        <authorList>
            <person name="Lofgren L.A."/>
            <person name="Nguyen N.H."/>
            <person name="Vilgalys R."/>
            <person name="Ruytinx J."/>
            <person name="Liao H.L."/>
            <person name="Branco S."/>
            <person name="Kuo A."/>
            <person name="LaButti K."/>
            <person name="Lipzen A."/>
            <person name="Andreopoulos W."/>
            <person name="Pangilinan J."/>
            <person name="Riley R."/>
            <person name="Hundley H."/>
            <person name="Na H."/>
            <person name="Barry K."/>
            <person name="Grigoriev I.V."/>
            <person name="Stajich J.E."/>
            <person name="Kennedy P.G."/>
        </authorList>
    </citation>
    <scope>NUCLEOTIDE SEQUENCE</scope>
    <source>
        <strain evidence="1">MN1</strain>
    </source>
</reference>
<dbReference type="GeneID" id="64627860"/>
<name>A0A9P7AND2_9AGAM</name>
<evidence type="ECO:0000313" key="2">
    <source>
        <dbReference type="Proteomes" id="UP000807769"/>
    </source>
</evidence>
<dbReference type="RefSeq" id="XP_041184969.1">
    <property type="nucleotide sequence ID" value="XM_041333843.1"/>
</dbReference>
<keyword evidence="2" id="KW-1185">Reference proteome</keyword>
<dbReference type="EMBL" id="JABBWG010000464">
    <property type="protein sequence ID" value="KAG1793044.1"/>
    <property type="molecule type" value="Genomic_DNA"/>
</dbReference>
<proteinExistence type="predicted"/>
<comment type="caution">
    <text evidence="1">The sequence shown here is derived from an EMBL/GenBank/DDBJ whole genome shotgun (WGS) entry which is preliminary data.</text>
</comment>
<accession>A0A9P7AND2</accession>
<dbReference type="AlphaFoldDB" id="A0A9P7AND2"/>
<dbReference type="Proteomes" id="UP000807769">
    <property type="component" value="Unassembled WGS sequence"/>
</dbReference>